<evidence type="ECO:0000256" key="2">
    <source>
        <dbReference type="SAM" id="Phobius"/>
    </source>
</evidence>
<accession>A0A4R1AT10</accession>
<feature type="compositionally biased region" description="Basic residues" evidence="1">
    <location>
        <begin position="69"/>
        <end position="89"/>
    </location>
</feature>
<evidence type="ECO:0008006" key="5">
    <source>
        <dbReference type="Google" id="ProtNLM"/>
    </source>
</evidence>
<dbReference type="EMBL" id="SJTH01000019">
    <property type="protein sequence ID" value="TCJ03279.1"/>
    <property type="molecule type" value="Genomic_DNA"/>
</dbReference>
<evidence type="ECO:0000256" key="1">
    <source>
        <dbReference type="SAM" id="MobiDB-lite"/>
    </source>
</evidence>
<keyword evidence="2" id="KW-0812">Transmembrane</keyword>
<organism evidence="3 4">
    <name type="scientific">Cytobacillus praedii</name>
    <dbReference type="NCBI Taxonomy" id="1742358"/>
    <lineage>
        <taxon>Bacteria</taxon>
        <taxon>Bacillati</taxon>
        <taxon>Bacillota</taxon>
        <taxon>Bacilli</taxon>
        <taxon>Bacillales</taxon>
        <taxon>Bacillaceae</taxon>
        <taxon>Cytobacillus</taxon>
    </lineage>
</organism>
<dbReference type="OrthoDB" id="2989424at2"/>
<comment type="caution">
    <text evidence="3">The sequence shown here is derived from an EMBL/GenBank/DDBJ whole genome shotgun (WGS) entry which is preliminary data.</text>
</comment>
<evidence type="ECO:0000313" key="4">
    <source>
        <dbReference type="Proteomes" id="UP000293846"/>
    </source>
</evidence>
<sequence length="126" mass="13985">MKNRISVFIVLGLIILAVVGMTANLFSNPAGFLLRIAVILLVGAVIYYIFQRFYKASPRKREQQAFIRAAKKSKKRFQTNHSGKGHPRKASSGNSLSSLKKSKKKASTHLTVIQGKKGKKKDRASL</sequence>
<evidence type="ECO:0000313" key="3">
    <source>
        <dbReference type="EMBL" id="TCJ03279.1"/>
    </source>
</evidence>
<proteinExistence type="predicted"/>
<dbReference type="Proteomes" id="UP000293846">
    <property type="component" value="Unassembled WGS sequence"/>
</dbReference>
<name>A0A4R1AT10_9BACI</name>
<feature type="compositionally biased region" description="Low complexity" evidence="1">
    <location>
        <begin position="90"/>
        <end position="99"/>
    </location>
</feature>
<feature type="compositionally biased region" description="Basic residues" evidence="1">
    <location>
        <begin position="116"/>
        <end position="126"/>
    </location>
</feature>
<feature type="transmembrane region" description="Helical" evidence="2">
    <location>
        <begin position="7"/>
        <end position="26"/>
    </location>
</feature>
<reference evidence="3 4" key="1">
    <citation type="submission" date="2019-03" db="EMBL/GenBank/DDBJ databases">
        <authorList>
            <person name="Jensen L."/>
            <person name="Storgaard J."/>
            <person name="Sulaj E."/>
            <person name="Schramm A."/>
            <person name="Marshall I.P.G."/>
        </authorList>
    </citation>
    <scope>NUCLEOTIDE SEQUENCE [LARGE SCALE GENOMIC DNA]</scope>
    <source>
        <strain evidence="3 4">2017H2G3</strain>
    </source>
</reference>
<dbReference type="InterPro" id="IPR048110">
    <property type="entry name" value="SA1362/YqhP-like"/>
</dbReference>
<dbReference type="STRING" id="1742358.GCA_001439605_02494"/>
<keyword evidence="4" id="KW-1185">Reference proteome</keyword>
<dbReference type="AlphaFoldDB" id="A0A4R1AT10"/>
<dbReference type="NCBIfam" id="NF041554">
    <property type="entry name" value="SA1362_fam"/>
    <property type="match status" value="1"/>
</dbReference>
<keyword evidence="2" id="KW-0472">Membrane</keyword>
<keyword evidence="2" id="KW-1133">Transmembrane helix</keyword>
<protein>
    <recommendedName>
        <fullName evidence="5">YqhP</fullName>
    </recommendedName>
</protein>
<gene>
    <name evidence="3" type="ORF">E0Y62_15120</name>
</gene>
<feature type="transmembrane region" description="Helical" evidence="2">
    <location>
        <begin position="32"/>
        <end position="50"/>
    </location>
</feature>
<feature type="region of interest" description="Disordered" evidence="1">
    <location>
        <begin position="69"/>
        <end position="126"/>
    </location>
</feature>